<protein>
    <submittedName>
        <fullName evidence="1">Uncharacterized protein</fullName>
    </submittedName>
</protein>
<evidence type="ECO:0000313" key="1">
    <source>
        <dbReference type="EMBL" id="GFH05721.1"/>
    </source>
</evidence>
<dbReference type="Proteomes" id="UP000485058">
    <property type="component" value="Unassembled WGS sequence"/>
</dbReference>
<comment type="caution">
    <text evidence="1">The sequence shown here is derived from an EMBL/GenBank/DDBJ whole genome shotgun (WGS) entry which is preliminary data.</text>
</comment>
<accession>A0A699Y8W2</accession>
<dbReference type="EMBL" id="BLLF01000006">
    <property type="protein sequence ID" value="GFH05721.1"/>
    <property type="molecule type" value="Genomic_DNA"/>
</dbReference>
<proteinExistence type="predicted"/>
<gene>
    <name evidence="1" type="ORF">HaLaN_00225</name>
</gene>
<organism evidence="1 2">
    <name type="scientific">Haematococcus lacustris</name>
    <name type="common">Green alga</name>
    <name type="synonym">Haematococcus pluvialis</name>
    <dbReference type="NCBI Taxonomy" id="44745"/>
    <lineage>
        <taxon>Eukaryota</taxon>
        <taxon>Viridiplantae</taxon>
        <taxon>Chlorophyta</taxon>
        <taxon>core chlorophytes</taxon>
        <taxon>Chlorophyceae</taxon>
        <taxon>CS clade</taxon>
        <taxon>Chlamydomonadales</taxon>
        <taxon>Haematococcaceae</taxon>
        <taxon>Haematococcus</taxon>
    </lineage>
</organism>
<dbReference type="AlphaFoldDB" id="A0A699Y8W2"/>
<keyword evidence="2" id="KW-1185">Reference proteome</keyword>
<sequence>MATGATGRQFSRTNSSTHLWARPSSHTRLTAVTMYAIITCFPARVGARNTVKFCRLCPILTASGVSREYCNLQGSPRMAPKLSPAHARLRHKRQPCPLA</sequence>
<name>A0A699Y8W2_HAELA</name>
<reference evidence="1 2" key="1">
    <citation type="submission" date="2020-02" db="EMBL/GenBank/DDBJ databases">
        <title>Draft genome sequence of Haematococcus lacustris strain NIES-144.</title>
        <authorList>
            <person name="Morimoto D."/>
            <person name="Nakagawa S."/>
            <person name="Yoshida T."/>
            <person name="Sawayama S."/>
        </authorList>
    </citation>
    <scope>NUCLEOTIDE SEQUENCE [LARGE SCALE GENOMIC DNA]</scope>
    <source>
        <strain evidence="1 2">NIES-144</strain>
    </source>
</reference>
<evidence type="ECO:0000313" key="2">
    <source>
        <dbReference type="Proteomes" id="UP000485058"/>
    </source>
</evidence>